<name>A0AC60PKG9_IXOPE</name>
<comment type="caution">
    <text evidence="1">The sequence shown here is derived from an EMBL/GenBank/DDBJ whole genome shotgun (WGS) entry which is preliminary data.</text>
</comment>
<keyword evidence="2" id="KW-1185">Reference proteome</keyword>
<proteinExistence type="predicted"/>
<evidence type="ECO:0000313" key="2">
    <source>
        <dbReference type="Proteomes" id="UP000805193"/>
    </source>
</evidence>
<sequence>MERLLAIRNFFRRWFCRQKDPSACHPASHQQAVTDFGIHQGVKHEELGDHKDPTDDFQRATPRPAQQKSPFTHSLKCGRF</sequence>
<organism evidence="1 2">
    <name type="scientific">Ixodes persulcatus</name>
    <name type="common">Taiga tick</name>
    <dbReference type="NCBI Taxonomy" id="34615"/>
    <lineage>
        <taxon>Eukaryota</taxon>
        <taxon>Metazoa</taxon>
        <taxon>Ecdysozoa</taxon>
        <taxon>Arthropoda</taxon>
        <taxon>Chelicerata</taxon>
        <taxon>Arachnida</taxon>
        <taxon>Acari</taxon>
        <taxon>Parasitiformes</taxon>
        <taxon>Ixodida</taxon>
        <taxon>Ixodoidea</taxon>
        <taxon>Ixodidae</taxon>
        <taxon>Ixodinae</taxon>
        <taxon>Ixodes</taxon>
    </lineage>
</organism>
<dbReference type="EMBL" id="JABSTQ010010475">
    <property type="protein sequence ID" value="KAG0420792.1"/>
    <property type="molecule type" value="Genomic_DNA"/>
</dbReference>
<accession>A0AC60PKG9</accession>
<protein>
    <submittedName>
        <fullName evidence="1">Uncharacterized protein</fullName>
    </submittedName>
</protein>
<evidence type="ECO:0000313" key="1">
    <source>
        <dbReference type="EMBL" id="KAG0420792.1"/>
    </source>
</evidence>
<reference evidence="1 2" key="1">
    <citation type="journal article" date="2020" name="Cell">
        <title>Large-Scale Comparative Analyses of Tick Genomes Elucidate Their Genetic Diversity and Vector Capacities.</title>
        <authorList>
            <consortium name="Tick Genome and Microbiome Consortium (TIGMIC)"/>
            <person name="Jia N."/>
            <person name="Wang J."/>
            <person name="Shi W."/>
            <person name="Du L."/>
            <person name="Sun Y."/>
            <person name="Zhan W."/>
            <person name="Jiang J.F."/>
            <person name="Wang Q."/>
            <person name="Zhang B."/>
            <person name="Ji P."/>
            <person name="Bell-Sakyi L."/>
            <person name="Cui X.M."/>
            <person name="Yuan T.T."/>
            <person name="Jiang B.G."/>
            <person name="Yang W.F."/>
            <person name="Lam T.T."/>
            <person name="Chang Q.C."/>
            <person name="Ding S.J."/>
            <person name="Wang X.J."/>
            <person name="Zhu J.G."/>
            <person name="Ruan X.D."/>
            <person name="Zhao L."/>
            <person name="Wei J.T."/>
            <person name="Ye R.Z."/>
            <person name="Que T.C."/>
            <person name="Du C.H."/>
            <person name="Zhou Y.H."/>
            <person name="Cheng J.X."/>
            <person name="Dai P.F."/>
            <person name="Guo W.B."/>
            <person name="Han X.H."/>
            <person name="Huang E.J."/>
            <person name="Li L.F."/>
            <person name="Wei W."/>
            <person name="Gao Y.C."/>
            <person name="Liu J.Z."/>
            <person name="Shao H.Z."/>
            <person name="Wang X."/>
            <person name="Wang C.C."/>
            <person name="Yang T.C."/>
            <person name="Huo Q.B."/>
            <person name="Li W."/>
            <person name="Chen H.Y."/>
            <person name="Chen S.E."/>
            <person name="Zhou L.G."/>
            <person name="Ni X.B."/>
            <person name="Tian J.H."/>
            <person name="Sheng Y."/>
            <person name="Liu T."/>
            <person name="Pan Y.S."/>
            <person name="Xia L.Y."/>
            <person name="Li J."/>
            <person name="Zhao F."/>
            <person name="Cao W.C."/>
        </authorList>
    </citation>
    <scope>NUCLEOTIDE SEQUENCE [LARGE SCALE GENOMIC DNA]</scope>
    <source>
        <strain evidence="1">Iper-2018</strain>
    </source>
</reference>
<dbReference type="Proteomes" id="UP000805193">
    <property type="component" value="Unassembled WGS sequence"/>
</dbReference>
<gene>
    <name evidence="1" type="ORF">HPB47_003299</name>
</gene>